<dbReference type="InParanoid" id="S7XSM1"/>
<keyword evidence="2" id="KW-1185">Reference proteome</keyword>
<dbReference type="HOGENOM" id="CLU_088000_0_0_1"/>
<evidence type="ECO:0000313" key="1">
    <source>
        <dbReference type="EMBL" id="EPR78918.1"/>
    </source>
</evidence>
<dbReference type="OMA" id="PLRCIQI"/>
<name>S7XSM1_SPRLO</name>
<organism evidence="1 2">
    <name type="scientific">Spraguea lophii (strain 42_110)</name>
    <name type="common">Microsporidian parasite</name>
    <dbReference type="NCBI Taxonomy" id="1358809"/>
    <lineage>
        <taxon>Eukaryota</taxon>
        <taxon>Fungi</taxon>
        <taxon>Fungi incertae sedis</taxon>
        <taxon>Microsporidia</taxon>
        <taxon>Spragueidae</taxon>
        <taxon>Spraguea</taxon>
    </lineage>
</organism>
<dbReference type="OrthoDB" id="10261753at2759"/>
<gene>
    <name evidence="1" type="ORF">SLOPH_1683</name>
</gene>
<comment type="caution">
    <text evidence="1">The sequence shown here is derived from an EMBL/GenBank/DDBJ whole genome shotgun (WGS) entry which is preliminary data.</text>
</comment>
<dbReference type="EMBL" id="ATCN01000483">
    <property type="protein sequence ID" value="EPR78918.1"/>
    <property type="molecule type" value="Genomic_DNA"/>
</dbReference>
<dbReference type="VEuPathDB" id="MicrosporidiaDB:SLOPH_1683"/>
<sequence>MNFKRILSKILKNEDISEEQIIMTNEIYSSNELVEDLSLDSLYTLTQSLIIGIKTNNIFYYKNFFEELEHLQIVDKKFIQIKNNILEGKMYNRDDKIFVYEIKQNFKKSNIDWESRYWAIELLKYLYIKGIDIMDMMNKEKEIQKYKDIKIKPKEGMKVVQLTDKNIRTEIFRNRNNPTMTLEEFSDKIMKNIEANKEVTIGPKEVKEESLEELRKWDEFKDNLQKGNTYRRG</sequence>
<evidence type="ECO:0000313" key="2">
    <source>
        <dbReference type="Proteomes" id="UP000014978"/>
    </source>
</evidence>
<accession>S7XSM1</accession>
<protein>
    <submittedName>
        <fullName evidence="1">Uncharacterized protein</fullName>
    </submittedName>
</protein>
<dbReference type="Proteomes" id="UP000014978">
    <property type="component" value="Unassembled WGS sequence"/>
</dbReference>
<dbReference type="AlphaFoldDB" id="S7XSM1"/>
<proteinExistence type="predicted"/>
<reference evidence="2" key="1">
    <citation type="journal article" date="2013" name="PLoS Genet.">
        <title>The genome of Spraguea lophii and the basis of host-microsporidian interactions.</title>
        <authorList>
            <person name="Campbell S.E."/>
            <person name="Williams T.A."/>
            <person name="Yousuf A."/>
            <person name="Soanes D.M."/>
            <person name="Paszkiewicz K.H."/>
            <person name="Williams B.A.P."/>
        </authorList>
    </citation>
    <scope>NUCLEOTIDE SEQUENCE [LARGE SCALE GENOMIC DNA]</scope>
    <source>
        <strain evidence="2">42_110</strain>
    </source>
</reference>